<name>A0AAP0M8G4_9ROSI</name>
<evidence type="ECO:0000313" key="2">
    <source>
        <dbReference type="Proteomes" id="UP001428341"/>
    </source>
</evidence>
<sequence>MVMELHNGGGSAWCMVDLMGNVHISPVLWGDGGVKDFRYRQQWDWRHRLDVEEWRFGFVGAIGVTAAWWCFLDGGGGRRWHGGLVSVQLRREAIKAEQGVGSGSATRHRRFLTFGAGRY</sequence>
<gene>
    <name evidence="1" type="ORF">WN944_013313</name>
</gene>
<comment type="caution">
    <text evidence="1">The sequence shown here is derived from an EMBL/GenBank/DDBJ whole genome shotgun (WGS) entry which is preliminary data.</text>
</comment>
<evidence type="ECO:0000313" key="1">
    <source>
        <dbReference type="EMBL" id="KAK9198130.1"/>
    </source>
</evidence>
<organism evidence="1 2">
    <name type="scientific">Citrus x changshan-huyou</name>
    <dbReference type="NCBI Taxonomy" id="2935761"/>
    <lineage>
        <taxon>Eukaryota</taxon>
        <taxon>Viridiplantae</taxon>
        <taxon>Streptophyta</taxon>
        <taxon>Embryophyta</taxon>
        <taxon>Tracheophyta</taxon>
        <taxon>Spermatophyta</taxon>
        <taxon>Magnoliopsida</taxon>
        <taxon>eudicotyledons</taxon>
        <taxon>Gunneridae</taxon>
        <taxon>Pentapetalae</taxon>
        <taxon>rosids</taxon>
        <taxon>malvids</taxon>
        <taxon>Sapindales</taxon>
        <taxon>Rutaceae</taxon>
        <taxon>Aurantioideae</taxon>
        <taxon>Citrus</taxon>
    </lineage>
</organism>
<reference evidence="1 2" key="1">
    <citation type="submission" date="2024-05" db="EMBL/GenBank/DDBJ databases">
        <title>Haplotype-resolved chromosome-level genome assembly of Huyou (Citrus changshanensis).</title>
        <authorList>
            <person name="Miao C."/>
            <person name="Chen W."/>
            <person name="Wu Y."/>
            <person name="Wang L."/>
            <person name="Zhao S."/>
            <person name="Grierson D."/>
            <person name="Xu C."/>
            <person name="Chen K."/>
        </authorList>
    </citation>
    <scope>NUCLEOTIDE SEQUENCE [LARGE SCALE GENOMIC DNA]</scope>
    <source>
        <strain evidence="1">01-14</strain>
        <tissue evidence="1">Leaf</tissue>
    </source>
</reference>
<dbReference type="Proteomes" id="UP001428341">
    <property type="component" value="Unassembled WGS sequence"/>
</dbReference>
<accession>A0AAP0M8G4</accession>
<keyword evidence="2" id="KW-1185">Reference proteome</keyword>
<proteinExistence type="predicted"/>
<dbReference type="AlphaFoldDB" id="A0AAP0M8G4"/>
<protein>
    <submittedName>
        <fullName evidence="1">Uncharacterized protein</fullName>
    </submittedName>
</protein>
<dbReference type="EMBL" id="JBCGBO010000005">
    <property type="protein sequence ID" value="KAK9198130.1"/>
    <property type="molecule type" value="Genomic_DNA"/>
</dbReference>